<dbReference type="AlphaFoldDB" id="A0A0B0H7E1"/>
<evidence type="ECO:0000256" key="2">
    <source>
        <dbReference type="ARBA" id="ARBA00074073"/>
    </source>
</evidence>
<sequence>MRTAVSRKEEIEHLLQESFTPMFLEVADESHMHSVPEGSESHFKVTLVSDQFDSKPLVQRHRAVNSSLAALLADGIHALALHTMTPEEWFAKGGVAPDSPPCLGGSKK</sequence>
<comment type="similarity">
    <text evidence="1 3">Belongs to the BolA/IbaG family.</text>
</comment>
<evidence type="ECO:0000313" key="5">
    <source>
        <dbReference type="Proteomes" id="UP000030856"/>
    </source>
</evidence>
<dbReference type="InterPro" id="IPR050961">
    <property type="entry name" value="BolA/IbaG_stress_morph_reg"/>
</dbReference>
<dbReference type="GO" id="GO:0006351">
    <property type="term" value="P:DNA-templated transcription"/>
    <property type="evidence" value="ECO:0007669"/>
    <property type="project" value="TreeGrafter"/>
</dbReference>
<dbReference type="Proteomes" id="UP000030856">
    <property type="component" value="Unassembled WGS sequence"/>
</dbReference>
<gene>
    <name evidence="4" type="ORF">JV46_21360</name>
</gene>
<dbReference type="PANTHER" id="PTHR46229">
    <property type="entry name" value="BOLA TRANSCRIPTION REGULATOR"/>
    <property type="match status" value="1"/>
</dbReference>
<dbReference type="STRING" id="2340.JV46_21360"/>
<dbReference type="Gene3D" id="3.30.300.90">
    <property type="entry name" value="BolA-like"/>
    <property type="match status" value="1"/>
</dbReference>
<dbReference type="PANTHER" id="PTHR46229:SF2">
    <property type="entry name" value="BOLA-LIKE PROTEIN 1"/>
    <property type="match status" value="1"/>
</dbReference>
<evidence type="ECO:0000256" key="1">
    <source>
        <dbReference type="ARBA" id="ARBA00005578"/>
    </source>
</evidence>
<accession>A0A0B0H7E1</accession>
<dbReference type="GO" id="GO:0005829">
    <property type="term" value="C:cytosol"/>
    <property type="evidence" value="ECO:0007669"/>
    <property type="project" value="TreeGrafter"/>
</dbReference>
<dbReference type="InterPro" id="IPR036065">
    <property type="entry name" value="BolA-like_sf"/>
</dbReference>
<dbReference type="Pfam" id="PF01722">
    <property type="entry name" value="BolA"/>
    <property type="match status" value="1"/>
</dbReference>
<evidence type="ECO:0000313" key="4">
    <source>
        <dbReference type="EMBL" id="KHF26113.1"/>
    </source>
</evidence>
<dbReference type="eggNOG" id="COG0271">
    <property type="taxonomic scope" value="Bacteria"/>
</dbReference>
<dbReference type="PATRIC" id="fig|2340.3.peg.624"/>
<evidence type="ECO:0000256" key="3">
    <source>
        <dbReference type="RuleBase" id="RU003860"/>
    </source>
</evidence>
<name>A0A0B0H7E1_SOVGS</name>
<dbReference type="FunFam" id="3.30.300.90:FF:000001">
    <property type="entry name" value="Transcriptional regulator BolA"/>
    <property type="match status" value="1"/>
</dbReference>
<dbReference type="GO" id="GO:1990229">
    <property type="term" value="C:iron-sulfur cluster assembly complex"/>
    <property type="evidence" value="ECO:0007669"/>
    <property type="project" value="UniProtKB-ARBA"/>
</dbReference>
<comment type="caution">
    <text evidence="4">The sequence shown here is derived from an EMBL/GenBank/DDBJ whole genome shotgun (WGS) entry which is preliminary data.</text>
</comment>
<dbReference type="PIRSF" id="PIRSF003113">
    <property type="entry name" value="BolA"/>
    <property type="match status" value="1"/>
</dbReference>
<protein>
    <recommendedName>
        <fullName evidence="2">DNA-binding transcriptional regulator BolA</fullName>
    </recommendedName>
</protein>
<dbReference type="SUPFAM" id="SSF82657">
    <property type="entry name" value="BolA-like"/>
    <property type="match status" value="1"/>
</dbReference>
<dbReference type="InterPro" id="IPR002634">
    <property type="entry name" value="BolA"/>
</dbReference>
<keyword evidence="5" id="KW-1185">Reference proteome</keyword>
<organism evidence="4 5">
    <name type="scientific">Solemya velum gill symbiont</name>
    <dbReference type="NCBI Taxonomy" id="2340"/>
    <lineage>
        <taxon>Bacteria</taxon>
        <taxon>Pseudomonadati</taxon>
        <taxon>Pseudomonadota</taxon>
        <taxon>Gammaproteobacteria</taxon>
        <taxon>sulfur-oxidizing symbionts</taxon>
    </lineage>
</organism>
<dbReference type="EMBL" id="JRAA01000001">
    <property type="protein sequence ID" value="KHF26113.1"/>
    <property type="molecule type" value="Genomic_DNA"/>
</dbReference>
<proteinExistence type="inferred from homology"/>
<reference evidence="4 5" key="1">
    <citation type="journal article" date="2014" name="BMC Genomics">
        <title>The genome of the intracellular bacterium of the coastal bivalve, Solemya velum: a blueprint for thriving in and out of symbiosis.</title>
        <authorList>
            <person name="Dmytrenko O."/>
            <person name="Russell S.L."/>
            <person name="Loo W.T."/>
            <person name="Fontanez K.M."/>
            <person name="Liao L."/>
            <person name="Roeselers G."/>
            <person name="Sharma R."/>
            <person name="Stewart F.J."/>
            <person name="Newton I.L."/>
            <person name="Woyke T."/>
            <person name="Wu D."/>
            <person name="Lang J.M."/>
            <person name="Eisen J.A."/>
            <person name="Cavanaugh C.M."/>
        </authorList>
    </citation>
    <scope>NUCLEOTIDE SEQUENCE [LARGE SCALE GENOMIC DNA]</scope>
    <source>
        <strain evidence="4 5">WH</strain>
    </source>
</reference>